<evidence type="ECO:0000313" key="7">
    <source>
        <dbReference type="EMBL" id="KAF1084506.1"/>
    </source>
</evidence>
<dbReference type="InterPro" id="IPR014776">
    <property type="entry name" value="4pyrrole_Mease_sub2"/>
</dbReference>
<comment type="pathway">
    <text evidence="1">Cofactor biosynthesis; adenosylcobalamin biosynthesis.</text>
</comment>
<dbReference type="PANTHER" id="PTHR47036">
    <property type="entry name" value="COBALT-FACTOR III C(17)-METHYLTRANSFERASE-RELATED"/>
    <property type="match status" value="1"/>
</dbReference>
<dbReference type="Gene3D" id="3.30.950.10">
    <property type="entry name" value="Methyltransferase, Cobalt-precorrin-4 Transmethylase, Domain 2"/>
    <property type="match status" value="1"/>
</dbReference>
<dbReference type="EMBL" id="LSRS01000005">
    <property type="protein sequence ID" value="KAF1084506.1"/>
    <property type="molecule type" value="Genomic_DNA"/>
</dbReference>
<dbReference type="OrthoDB" id="9772960at2"/>
<evidence type="ECO:0000259" key="6">
    <source>
        <dbReference type="Pfam" id="PF00590"/>
    </source>
</evidence>
<evidence type="ECO:0000256" key="5">
    <source>
        <dbReference type="ARBA" id="ARBA00022691"/>
    </source>
</evidence>
<protein>
    <submittedName>
        <fullName evidence="7">Cobalt-precorrin-3B C(17)-methyltransferase</fullName>
        <ecNumber evidence="7">2.1.1.-</ecNumber>
    </submittedName>
</protein>
<dbReference type="GO" id="GO:0032259">
    <property type="term" value="P:methylation"/>
    <property type="evidence" value="ECO:0007669"/>
    <property type="project" value="UniProtKB-KW"/>
</dbReference>
<evidence type="ECO:0000256" key="3">
    <source>
        <dbReference type="ARBA" id="ARBA00022603"/>
    </source>
</evidence>
<keyword evidence="4 7" id="KW-0808">Transferase</keyword>
<proteinExistence type="predicted"/>
<dbReference type="GO" id="GO:0008168">
    <property type="term" value="F:methyltransferase activity"/>
    <property type="evidence" value="ECO:0007669"/>
    <property type="project" value="UniProtKB-KW"/>
</dbReference>
<dbReference type="InterPro" id="IPR014777">
    <property type="entry name" value="4pyrrole_Mease_sub1"/>
</dbReference>
<dbReference type="NCBIfam" id="TIGR01466">
    <property type="entry name" value="cobJ_cbiH"/>
    <property type="match status" value="1"/>
</dbReference>
<dbReference type="AlphaFoldDB" id="A0A9D3AXI9"/>
<evidence type="ECO:0000256" key="2">
    <source>
        <dbReference type="ARBA" id="ARBA00022573"/>
    </source>
</evidence>
<dbReference type="GO" id="GO:0009236">
    <property type="term" value="P:cobalamin biosynthetic process"/>
    <property type="evidence" value="ECO:0007669"/>
    <property type="project" value="UniProtKB-KW"/>
</dbReference>
<keyword evidence="2" id="KW-0169">Cobalamin biosynthesis</keyword>
<sequence>MSKIAVIGIGPGSMADMTQRAKAAMENADIIMGYNTYIELVKKHFPGKEFLSSGMTREIERCRLALQKALEGKSVALISSGDSGIYGMAGIMLEVVNHSGIGIPVEVMPGVTAASAAAAILGAPIMHDFVVISLSDLMTPLEQIYKRVECAAQGDFVICLYNPKSKSRVDYIEKARDIVLKYRETTTPVGIVRNAGRENEASDMATLTNMLDFEIDMFTVVIIGNSKTYFENGRMITPRGYDL</sequence>
<evidence type="ECO:0000313" key="8">
    <source>
        <dbReference type="Proteomes" id="UP000798488"/>
    </source>
</evidence>
<dbReference type="InterPro" id="IPR035996">
    <property type="entry name" value="4pyrrol_Methylase_sf"/>
</dbReference>
<dbReference type="InterPro" id="IPR000878">
    <property type="entry name" value="4pyrrol_Mease"/>
</dbReference>
<comment type="caution">
    <text evidence="7">The sequence shown here is derived from an EMBL/GenBank/DDBJ whole genome shotgun (WGS) entry which is preliminary data.</text>
</comment>
<evidence type="ECO:0000256" key="4">
    <source>
        <dbReference type="ARBA" id="ARBA00022679"/>
    </source>
</evidence>
<feature type="domain" description="Tetrapyrrole methylase" evidence="6">
    <location>
        <begin position="3"/>
        <end position="206"/>
    </location>
</feature>
<dbReference type="Gene3D" id="3.40.1010.10">
    <property type="entry name" value="Cobalt-precorrin-4 Transmethylase, Domain 1"/>
    <property type="match status" value="1"/>
</dbReference>
<organism evidence="7 8">
    <name type="scientific">Sporotomaculum syntrophicum</name>
    <dbReference type="NCBI Taxonomy" id="182264"/>
    <lineage>
        <taxon>Bacteria</taxon>
        <taxon>Bacillati</taxon>
        <taxon>Bacillota</taxon>
        <taxon>Clostridia</taxon>
        <taxon>Eubacteriales</taxon>
        <taxon>Desulfallaceae</taxon>
        <taxon>Sporotomaculum</taxon>
    </lineage>
</organism>
<dbReference type="Proteomes" id="UP000798488">
    <property type="component" value="Unassembled WGS sequence"/>
</dbReference>
<keyword evidence="5" id="KW-0949">S-adenosyl-L-methionine</keyword>
<dbReference type="CDD" id="cd11646">
    <property type="entry name" value="Precorrin_3B_C17_MT"/>
    <property type="match status" value="1"/>
</dbReference>
<dbReference type="InterPro" id="IPR051810">
    <property type="entry name" value="Precorrin_MeTrfase"/>
</dbReference>
<dbReference type="Pfam" id="PF00590">
    <property type="entry name" value="TP_methylase"/>
    <property type="match status" value="1"/>
</dbReference>
<dbReference type="SUPFAM" id="SSF53790">
    <property type="entry name" value="Tetrapyrrole methylase"/>
    <property type="match status" value="1"/>
</dbReference>
<dbReference type="EC" id="2.1.1.-" evidence="7"/>
<gene>
    <name evidence="7" type="primary">cbiH</name>
    <name evidence="7" type="ORF">SPSYN_02284</name>
</gene>
<dbReference type="InterPro" id="IPR006363">
    <property type="entry name" value="Cbl_synth_CobJ/CibH_dom"/>
</dbReference>
<dbReference type="RefSeq" id="WP_161822584.1">
    <property type="nucleotide sequence ID" value="NZ_LSRS01000005.1"/>
</dbReference>
<evidence type="ECO:0000256" key="1">
    <source>
        <dbReference type="ARBA" id="ARBA00004953"/>
    </source>
</evidence>
<reference evidence="7" key="1">
    <citation type="submission" date="2016-02" db="EMBL/GenBank/DDBJ databases">
        <title>Draft Genome Sequence of Sporotomaculum syntrophicum Strain FB, a Syntrophic Benzoate Degrader.</title>
        <authorList>
            <person name="Nobu M.K."/>
            <person name="Narihiro T."/>
            <person name="Qiu Y.-L."/>
            <person name="Ohashi A."/>
            <person name="Liu W.-T."/>
            <person name="Yuji S."/>
        </authorList>
    </citation>
    <scope>NUCLEOTIDE SEQUENCE</scope>
    <source>
        <strain evidence="7">FB</strain>
    </source>
</reference>
<name>A0A9D3AXI9_9FIRM</name>
<keyword evidence="8" id="KW-1185">Reference proteome</keyword>
<keyword evidence="3 7" id="KW-0489">Methyltransferase</keyword>
<accession>A0A9D3AXI9</accession>
<dbReference type="PANTHER" id="PTHR47036:SF1">
    <property type="entry name" value="COBALT-FACTOR III C(17)-METHYLTRANSFERASE-RELATED"/>
    <property type="match status" value="1"/>
</dbReference>